<dbReference type="SMART" id="SM00267">
    <property type="entry name" value="GGDEF"/>
    <property type="match status" value="1"/>
</dbReference>
<dbReference type="InterPro" id="IPR035919">
    <property type="entry name" value="EAL_sf"/>
</dbReference>
<dbReference type="Gene3D" id="3.30.70.270">
    <property type="match status" value="1"/>
</dbReference>
<dbReference type="InterPro" id="IPR043128">
    <property type="entry name" value="Rev_trsase/Diguanyl_cyclase"/>
</dbReference>
<dbReference type="PROSITE" id="PS50887">
    <property type="entry name" value="GGDEF"/>
    <property type="match status" value="1"/>
</dbReference>
<feature type="transmembrane region" description="Helical" evidence="1">
    <location>
        <begin position="293"/>
        <end position="313"/>
    </location>
</feature>
<evidence type="ECO:0000259" key="3">
    <source>
        <dbReference type="PROSITE" id="PS50883"/>
    </source>
</evidence>
<dbReference type="InterPro" id="IPR013656">
    <property type="entry name" value="PAS_4"/>
</dbReference>
<protein>
    <submittedName>
        <fullName evidence="5">Uncharacterized protein</fullName>
    </submittedName>
</protein>
<feature type="transmembrane region" description="Helical" evidence="1">
    <location>
        <begin position="104"/>
        <end position="125"/>
    </location>
</feature>
<feature type="transmembrane region" description="Helical" evidence="1">
    <location>
        <begin position="266"/>
        <end position="287"/>
    </location>
</feature>
<proteinExistence type="predicted"/>
<name>A0ABQ3ZB38_9ACTN</name>
<gene>
    <name evidence="5" type="ORF">Adu01nite_83820</name>
</gene>
<dbReference type="Pfam" id="PF00563">
    <property type="entry name" value="EAL"/>
    <property type="match status" value="1"/>
</dbReference>
<dbReference type="InterPro" id="IPR000160">
    <property type="entry name" value="GGDEF_dom"/>
</dbReference>
<evidence type="ECO:0000313" key="6">
    <source>
        <dbReference type="Proteomes" id="UP000637628"/>
    </source>
</evidence>
<sequence length="870" mass="91350">MAGGPPNRPAGARISRSAGFVVSVLVVTALIVLPTAVAAGLLTACSAGFAAVMIRAVRTGRSAGPHLRALVLAGGILLTALAAAASAVASVVAPDVLVAGGVPLPAEIPLVTLFFVTGCYLPAILRPHQRRDQLTRLRVGLDTLGVTASLIFPPWLLLSSGAERRGASTTALFLGAAAAATVAVAGVHAIRQRAALQWCAAGAALSLIGMTALVIAMDYATRGNAAIAAVAAAAAVNVAAGLMWHGSTRILPDARPIPPAGSESSAGFPLLTLPMLGSALALAYHLVNGGRLNTVSIVLGTTAITAVAAREWVSAIALRRRADHLTDQGNRLRSLMFGSADVAMILDADFGVRWQSPASARQFGLSDQDVLGRPVSVLVHPDHADAVHDYLTAQLAGPPTGASLPVRLRDGFGRWRETEWTTNGADPAEPGQTLVVHVRDVSELRHLEQALRQATHLDQQTALANQAGLRRAAELIPDAGAMLVVELGGLTAIGDVHGPEMAEVVLAEAARRLRAGVSGADVPARIGETRFAVLTRCGAVRAHLLTSQLVTALTAPYTTAGTTAHLSAWAGLTDLATDIDETVRRAVLALRSVRAGPPGAVEWYDEQMEVRLLRRSTLEQDLPGAVSMIDLELTFQPIVDLAADRPVGVEALPSWRHPTLGPVPAGELLALAEDLGLLPQVAVWALHASCRLLATWRLQHESLWLALNVRPRALADPAFQVSLHTALELYRIPPDALVIEVAEPDLPVVEDLPALLGRLRAQGLRTALDNFGAGPTSLSRLRILPIDLLKIDRELFGPDSGASVMDVTVALGRRLGLEVIAHGLQSPADLDTVRTAGCRLGQGDLLGKPMPAERLEAYLDAHREARRRIT</sequence>
<dbReference type="SMART" id="SM00052">
    <property type="entry name" value="EAL"/>
    <property type="match status" value="1"/>
</dbReference>
<dbReference type="Pfam" id="PF00990">
    <property type="entry name" value="GGDEF"/>
    <property type="match status" value="1"/>
</dbReference>
<dbReference type="Gene3D" id="3.30.450.20">
    <property type="entry name" value="PAS domain"/>
    <property type="match status" value="1"/>
</dbReference>
<dbReference type="Pfam" id="PF08448">
    <property type="entry name" value="PAS_4"/>
    <property type="match status" value="1"/>
</dbReference>
<keyword evidence="1" id="KW-0472">Membrane</keyword>
<dbReference type="InterPro" id="IPR000014">
    <property type="entry name" value="PAS"/>
</dbReference>
<feature type="transmembrane region" description="Helical" evidence="1">
    <location>
        <begin position="170"/>
        <end position="191"/>
    </location>
</feature>
<dbReference type="NCBIfam" id="TIGR00229">
    <property type="entry name" value="sensory_box"/>
    <property type="match status" value="1"/>
</dbReference>
<dbReference type="SMART" id="SM00091">
    <property type="entry name" value="PAS"/>
    <property type="match status" value="1"/>
</dbReference>
<dbReference type="InterPro" id="IPR029787">
    <property type="entry name" value="Nucleotide_cyclase"/>
</dbReference>
<dbReference type="RefSeq" id="WP_203734875.1">
    <property type="nucleotide sequence ID" value="NZ_BOML01000071.1"/>
</dbReference>
<feature type="transmembrane region" description="Helical" evidence="1">
    <location>
        <begin position="198"/>
        <end position="219"/>
    </location>
</feature>
<feature type="domain" description="EAL" evidence="3">
    <location>
        <begin position="615"/>
        <end position="863"/>
    </location>
</feature>
<dbReference type="PROSITE" id="PS50112">
    <property type="entry name" value="PAS"/>
    <property type="match status" value="1"/>
</dbReference>
<dbReference type="CDD" id="cd00130">
    <property type="entry name" value="PAS"/>
    <property type="match status" value="1"/>
</dbReference>
<dbReference type="PROSITE" id="PS50883">
    <property type="entry name" value="EAL"/>
    <property type="match status" value="1"/>
</dbReference>
<feature type="transmembrane region" description="Helical" evidence="1">
    <location>
        <begin position="69"/>
        <end position="92"/>
    </location>
</feature>
<evidence type="ECO:0000259" key="4">
    <source>
        <dbReference type="PROSITE" id="PS50887"/>
    </source>
</evidence>
<feature type="domain" description="PAS" evidence="2">
    <location>
        <begin position="328"/>
        <end position="398"/>
    </location>
</feature>
<dbReference type="PANTHER" id="PTHR33121:SF79">
    <property type="entry name" value="CYCLIC DI-GMP PHOSPHODIESTERASE PDED-RELATED"/>
    <property type="match status" value="1"/>
</dbReference>
<dbReference type="Gene3D" id="3.20.20.450">
    <property type="entry name" value="EAL domain"/>
    <property type="match status" value="1"/>
</dbReference>
<evidence type="ECO:0000256" key="1">
    <source>
        <dbReference type="SAM" id="Phobius"/>
    </source>
</evidence>
<feature type="domain" description="GGDEF" evidence="4">
    <location>
        <begin position="478"/>
        <end position="606"/>
    </location>
</feature>
<dbReference type="InterPro" id="IPR035965">
    <property type="entry name" value="PAS-like_dom_sf"/>
</dbReference>
<evidence type="ECO:0000313" key="5">
    <source>
        <dbReference type="EMBL" id="GIE07032.1"/>
    </source>
</evidence>
<dbReference type="InterPro" id="IPR050706">
    <property type="entry name" value="Cyclic-di-GMP_PDE-like"/>
</dbReference>
<accession>A0ABQ3ZB38</accession>
<feature type="transmembrane region" description="Helical" evidence="1">
    <location>
        <begin position="14"/>
        <end position="33"/>
    </location>
</feature>
<dbReference type="SUPFAM" id="SSF55785">
    <property type="entry name" value="PYP-like sensor domain (PAS domain)"/>
    <property type="match status" value="1"/>
</dbReference>
<organism evidence="5 6">
    <name type="scientific">Paractinoplanes durhamensis</name>
    <dbReference type="NCBI Taxonomy" id="113563"/>
    <lineage>
        <taxon>Bacteria</taxon>
        <taxon>Bacillati</taxon>
        <taxon>Actinomycetota</taxon>
        <taxon>Actinomycetes</taxon>
        <taxon>Micromonosporales</taxon>
        <taxon>Micromonosporaceae</taxon>
        <taxon>Paractinoplanes</taxon>
    </lineage>
</organism>
<dbReference type="InterPro" id="IPR001633">
    <property type="entry name" value="EAL_dom"/>
</dbReference>
<dbReference type="SUPFAM" id="SSF55073">
    <property type="entry name" value="Nucleotide cyclase"/>
    <property type="match status" value="1"/>
</dbReference>
<dbReference type="Proteomes" id="UP000637628">
    <property type="component" value="Unassembled WGS sequence"/>
</dbReference>
<feature type="transmembrane region" description="Helical" evidence="1">
    <location>
        <begin position="225"/>
        <end position="245"/>
    </location>
</feature>
<comment type="caution">
    <text evidence="5">The sequence shown here is derived from an EMBL/GenBank/DDBJ whole genome shotgun (WGS) entry which is preliminary data.</text>
</comment>
<keyword evidence="1" id="KW-0812">Transmembrane</keyword>
<keyword evidence="6" id="KW-1185">Reference proteome</keyword>
<dbReference type="CDD" id="cd01948">
    <property type="entry name" value="EAL"/>
    <property type="match status" value="1"/>
</dbReference>
<dbReference type="SUPFAM" id="SSF141868">
    <property type="entry name" value="EAL domain-like"/>
    <property type="match status" value="1"/>
</dbReference>
<keyword evidence="1" id="KW-1133">Transmembrane helix</keyword>
<dbReference type="PANTHER" id="PTHR33121">
    <property type="entry name" value="CYCLIC DI-GMP PHOSPHODIESTERASE PDEF"/>
    <property type="match status" value="1"/>
</dbReference>
<reference evidence="5 6" key="1">
    <citation type="submission" date="2021-01" db="EMBL/GenBank/DDBJ databases">
        <title>Whole genome shotgun sequence of Actinoplanes durhamensis NBRC 14914.</title>
        <authorList>
            <person name="Komaki H."/>
            <person name="Tamura T."/>
        </authorList>
    </citation>
    <scope>NUCLEOTIDE SEQUENCE [LARGE SCALE GENOMIC DNA]</scope>
    <source>
        <strain evidence="5 6">NBRC 14914</strain>
    </source>
</reference>
<dbReference type="EMBL" id="BOML01000071">
    <property type="protein sequence ID" value="GIE07032.1"/>
    <property type="molecule type" value="Genomic_DNA"/>
</dbReference>
<evidence type="ECO:0000259" key="2">
    <source>
        <dbReference type="PROSITE" id="PS50112"/>
    </source>
</evidence>